<protein>
    <submittedName>
        <fullName evidence="1">Cytidylate kinase</fullName>
    </submittedName>
</protein>
<dbReference type="GO" id="GO:0016301">
    <property type="term" value="F:kinase activity"/>
    <property type="evidence" value="ECO:0007669"/>
    <property type="project" value="UniProtKB-KW"/>
</dbReference>
<keyword evidence="2" id="KW-1185">Reference proteome</keyword>
<dbReference type="STRING" id="83401.SAMN05421742_104255"/>
<gene>
    <name evidence="1" type="ORF">SAMN05421742_104255</name>
</gene>
<keyword evidence="1" id="KW-0808">Transferase</keyword>
<organism evidence="1 2">
    <name type="scientific">Roseospirillum parvum</name>
    <dbReference type="NCBI Taxonomy" id="83401"/>
    <lineage>
        <taxon>Bacteria</taxon>
        <taxon>Pseudomonadati</taxon>
        <taxon>Pseudomonadota</taxon>
        <taxon>Alphaproteobacteria</taxon>
        <taxon>Rhodospirillales</taxon>
        <taxon>Rhodospirillaceae</taxon>
        <taxon>Roseospirillum</taxon>
    </lineage>
</organism>
<dbReference type="Gene3D" id="3.40.50.300">
    <property type="entry name" value="P-loop containing nucleotide triphosphate hydrolases"/>
    <property type="match status" value="1"/>
</dbReference>
<proteinExistence type="predicted"/>
<dbReference type="Proteomes" id="UP000217076">
    <property type="component" value="Unassembled WGS sequence"/>
</dbReference>
<evidence type="ECO:0000313" key="1">
    <source>
        <dbReference type="EMBL" id="SDH13416.1"/>
    </source>
</evidence>
<reference evidence="2" key="1">
    <citation type="submission" date="2016-10" db="EMBL/GenBank/DDBJ databases">
        <authorList>
            <person name="Varghese N."/>
            <person name="Submissions S."/>
        </authorList>
    </citation>
    <scope>NUCLEOTIDE SEQUENCE [LARGE SCALE GENOMIC DNA]</scope>
    <source>
        <strain evidence="2">930I</strain>
    </source>
</reference>
<keyword evidence="1" id="KW-0418">Kinase</keyword>
<dbReference type="Pfam" id="PF13189">
    <property type="entry name" value="Cytidylate_kin2"/>
    <property type="match status" value="1"/>
</dbReference>
<dbReference type="AlphaFoldDB" id="A0A1G7ZXS7"/>
<dbReference type="OrthoDB" id="9781180at2"/>
<dbReference type="InterPro" id="IPR027417">
    <property type="entry name" value="P-loop_NTPase"/>
</dbReference>
<dbReference type="RefSeq" id="WP_092618173.1">
    <property type="nucleotide sequence ID" value="NZ_FNCV01000004.1"/>
</dbReference>
<evidence type="ECO:0000313" key="2">
    <source>
        <dbReference type="Proteomes" id="UP000217076"/>
    </source>
</evidence>
<dbReference type="EMBL" id="FNCV01000004">
    <property type="protein sequence ID" value="SDH13416.1"/>
    <property type="molecule type" value="Genomic_DNA"/>
</dbReference>
<accession>A0A1G7ZXS7</accession>
<name>A0A1G7ZXS7_9PROT</name>
<dbReference type="SUPFAM" id="SSF52540">
    <property type="entry name" value="P-loop containing nucleoside triphosphate hydrolases"/>
    <property type="match status" value="1"/>
</dbReference>
<sequence>MTATLQTAMQAVIQATETPGEGGPLGIARPVVAVSRDHGSGGDEIARKLAERLGVPCYDQELVTHVAARLETDATVARMIDESVGKARDMWLTGLVTGRDLGLGTTKRHLVNVILSLAKAGGVLVGRGSHVVLSSGAALRVRITGSPEVCARRLAKAEGLTPDAALKQVKDINHNRGKFVWDLFHVRTSEASAFDLVLNTDRLNDWESLVDTLVAATQAIQTAQGGQGGH</sequence>